<dbReference type="GO" id="GO:0031624">
    <property type="term" value="F:ubiquitin conjugating enzyme binding"/>
    <property type="evidence" value="ECO:0007669"/>
    <property type="project" value="TreeGrafter"/>
</dbReference>
<dbReference type="Gene3D" id="3.30.40.10">
    <property type="entry name" value="Zinc/RING finger domain, C3HC4 (zinc finger)"/>
    <property type="match status" value="1"/>
</dbReference>
<evidence type="ECO:0008006" key="3">
    <source>
        <dbReference type="Google" id="ProtNLM"/>
    </source>
</evidence>
<organism evidence="1 2">
    <name type="scientific">Brassicogethes aeneus</name>
    <name type="common">Rape pollen beetle</name>
    <name type="synonym">Meligethes aeneus</name>
    <dbReference type="NCBI Taxonomy" id="1431903"/>
    <lineage>
        <taxon>Eukaryota</taxon>
        <taxon>Metazoa</taxon>
        <taxon>Ecdysozoa</taxon>
        <taxon>Arthropoda</taxon>
        <taxon>Hexapoda</taxon>
        <taxon>Insecta</taxon>
        <taxon>Pterygota</taxon>
        <taxon>Neoptera</taxon>
        <taxon>Endopterygota</taxon>
        <taxon>Coleoptera</taxon>
        <taxon>Polyphaga</taxon>
        <taxon>Cucujiformia</taxon>
        <taxon>Nitidulidae</taxon>
        <taxon>Meligethinae</taxon>
        <taxon>Brassicogethes</taxon>
    </lineage>
</organism>
<dbReference type="PANTHER" id="PTHR45877:SF2">
    <property type="entry name" value="E3 UBIQUITIN-PROTEIN LIGASE SINA-RELATED"/>
    <property type="match status" value="1"/>
</dbReference>
<dbReference type="Proteomes" id="UP001154078">
    <property type="component" value="Chromosome 6"/>
</dbReference>
<protein>
    <recommendedName>
        <fullName evidence="3">E3 ubiquitin-protein ligase</fullName>
    </recommendedName>
</protein>
<keyword evidence="2" id="KW-1185">Reference proteome</keyword>
<sequence>MLEQILPVDILKNLKCSLCGGYLCFIPLAIDNNEKVVCGKCYKTLIKEEQGFYIRQRALESVLGQYTFPCRYQKDGCKHVFKFNDDDGHEESCSFKYNLINNLDTTINGAKLTNPKEYSCDSNEIETKLKYNLRDSNTLAYALSIKGKNGNTIVILDKDKKLKKENLCITLRGLASTGTDPSILKSEIDIHQMENLYETLKPSKCHTCNTIVASEDIHYCLYGHSACNRCKGNMCILCIKQLNGKLTKFCPLCEQVEPFDGVNTHECECRNMKCPISECPAKIKLNNLQQHVVNMHLNVYVESAEVSKEFFFKDSEWFMNYNGDIFKCNYYFYNFFVDIFITFTGNSKLAGFYKYEVCVMHGDKVVKQKLRTCANWNNSTLHEGITFNAEEVFKDNKKSFTANVKILK</sequence>
<dbReference type="EMBL" id="OV121137">
    <property type="protein sequence ID" value="CAH0559234.1"/>
    <property type="molecule type" value="Genomic_DNA"/>
</dbReference>
<reference evidence="1" key="1">
    <citation type="submission" date="2021-12" db="EMBL/GenBank/DDBJ databases">
        <authorList>
            <person name="King R."/>
        </authorList>
    </citation>
    <scope>NUCLEOTIDE SEQUENCE</scope>
</reference>
<dbReference type="OrthoDB" id="6768780at2759"/>
<dbReference type="GO" id="GO:0043161">
    <property type="term" value="P:proteasome-mediated ubiquitin-dependent protein catabolic process"/>
    <property type="evidence" value="ECO:0007669"/>
    <property type="project" value="TreeGrafter"/>
</dbReference>
<name>A0A9P0FJH7_BRAAE</name>
<gene>
    <name evidence="1" type="ORF">MELIAE_LOCUS9361</name>
</gene>
<dbReference type="GO" id="GO:0061630">
    <property type="term" value="F:ubiquitin protein ligase activity"/>
    <property type="evidence" value="ECO:0007669"/>
    <property type="project" value="TreeGrafter"/>
</dbReference>
<dbReference type="InterPro" id="IPR004162">
    <property type="entry name" value="SINA-like_animal"/>
</dbReference>
<dbReference type="GO" id="GO:0005737">
    <property type="term" value="C:cytoplasm"/>
    <property type="evidence" value="ECO:0007669"/>
    <property type="project" value="TreeGrafter"/>
</dbReference>
<accession>A0A9P0FJH7</accession>
<evidence type="ECO:0000313" key="1">
    <source>
        <dbReference type="EMBL" id="CAH0559234.1"/>
    </source>
</evidence>
<dbReference type="InterPro" id="IPR013083">
    <property type="entry name" value="Znf_RING/FYVE/PHD"/>
</dbReference>
<dbReference type="AlphaFoldDB" id="A0A9P0FJH7"/>
<dbReference type="PANTHER" id="PTHR45877">
    <property type="entry name" value="E3 UBIQUITIN-PROTEIN LIGASE SIAH2"/>
    <property type="match status" value="1"/>
</dbReference>
<evidence type="ECO:0000313" key="2">
    <source>
        <dbReference type="Proteomes" id="UP001154078"/>
    </source>
</evidence>
<proteinExistence type="predicted"/>